<keyword evidence="2" id="KW-1185">Reference proteome</keyword>
<dbReference type="Gene3D" id="3.10.450.50">
    <property type="match status" value="1"/>
</dbReference>
<sequence length="132" mass="14694">MRDFGIELYNRWTAIWNRELPVEEVMAPHFTLRYAQPGATVYDDIHDPAAFAAQIELFHKQLPGIVFAPQGIPVIEMDETRTGLVAQPYGVTITRGDQVVDLSGTDILRSENGLIVEVWSVSGGLTGRSFYA</sequence>
<organism evidence="1 2">
    <name type="scientific">Nocardia terrae</name>
    <dbReference type="NCBI Taxonomy" id="2675851"/>
    <lineage>
        <taxon>Bacteria</taxon>
        <taxon>Bacillati</taxon>
        <taxon>Actinomycetota</taxon>
        <taxon>Actinomycetes</taxon>
        <taxon>Mycobacteriales</taxon>
        <taxon>Nocardiaceae</taxon>
        <taxon>Nocardia</taxon>
    </lineage>
</organism>
<dbReference type="AlphaFoldDB" id="A0A7K1V0Z7"/>
<evidence type="ECO:0008006" key="3">
    <source>
        <dbReference type="Google" id="ProtNLM"/>
    </source>
</evidence>
<comment type="caution">
    <text evidence="1">The sequence shown here is derived from an EMBL/GenBank/DDBJ whole genome shotgun (WGS) entry which is preliminary data.</text>
</comment>
<dbReference type="SUPFAM" id="SSF54427">
    <property type="entry name" value="NTF2-like"/>
    <property type="match status" value="1"/>
</dbReference>
<dbReference type="EMBL" id="WRPP01000005">
    <property type="protein sequence ID" value="MVU80313.1"/>
    <property type="molecule type" value="Genomic_DNA"/>
</dbReference>
<dbReference type="Proteomes" id="UP000466794">
    <property type="component" value="Unassembled WGS sequence"/>
</dbReference>
<name>A0A7K1V0Z7_9NOCA</name>
<proteinExistence type="predicted"/>
<reference evidence="1 2" key="1">
    <citation type="submission" date="2019-12" db="EMBL/GenBank/DDBJ databases">
        <title>Nocardia sp. nov. ET3-3 isolated from soil.</title>
        <authorList>
            <person name="Kanchanasin P."/>
            <person name="Tanasupawat S."/>
            <person name="Yuki M."/>
            <person name="Kudo T."/>
        </authorList>
    </citation>
    <scope>NUCLEOTIDE SEQUENCE [LARGE SCALE GENOMIC DNA]</scope>
    <source>
        <strain evidence="1 2">ET3-3</strain>
    </source>
</reference>
<evidence type="ECO:0000313" key="1">
    <source>
        <dbReference type="EMBL" id="MVU80313.1"/>
    </source>
</evidence>
<gene>
    <name evidence="1" type="ORF">GPX89_24075</name>
</gene>
<dbReference type="RefSeq" id="WP_157389985.1">
    <property type="nucleotide sequence ID" value="NZ_WRPP01000005.1"/>
</dbReference>
<accession>A0A7K1V0Z7</accession>
<protein>
    <recommendedName>
        <fullName evidence="3">SnoaL-like domain-containing protein</fullName>
    </recommendedName>
</protein>
<dbReference type="InterPro" id="IPR032710">
    <property type="entry name" value="NTF2-like_dom_sf"/>
</dbReference>
<evidence type="ECO:0000313" key="2">
    <source>
        <dbReference type="Proteomes" id="UP000466794"/>
    </source>
</evidence>